<dbReference type="EMBL" id="CAJVPW010022649">
    <property type="protein sequence ID" value="CAG8698305.1"/>
    <property type="molecule type" value="Genomic_DNA"/>
</dbReference>
<evidence type="ECO:0000313" key="1">
    <source>
        <dbReference type="EMBL" id="CAG8698305.1"/>
    </source>
</evidence>
<evidence type="ECO:0000313" key="2">
    <source>
        <dbReference type="Proteomes" id="UP000789366"/>
    </source>
</evidence>
<reference evidence="1" key="1">
    <citation type="submission" date="2021-06" db="EMBL/GenBank/DDBJ databases">
        <authorList>
            <person name="Kallberg Y."/>
            <person name="Tangrot J."/>
            <person name="Rosling A."/>
        </authorList>
    </citation>
    <scope>NUCLEOTIDE SEQUENCE</scope>
    <source>
        <strain evidence="1">28 12/20/2015</strain>
    </source>
</reference>
<accession>A0ACA9P9L3</accession>
<name>A0ACA9P9L3_9GLOM</name>
<gene>
    <name evidence="1" type="ORF">SPELUC_LOCUS11137</name>
</gene>
<proteinExistence type="predicted"/>
<sequence length="250" mass="28853">ALNDENSNDHDYDYITNEHDYNYITNEQDNNYVTNEHDNDHVTNEHNDDHVTNEHNNDHEDSSIPKNGSSTNQAIKPNLKDLQLIPIDKIPGKRSMDSSTGNFIGHLVSRHGITEESYKQNLQQQQSKQTNINKDQLPINIREGAGFVEFLTEFDPSYHLPYERQCRKLLTDAFLSFKESLKEILSNNIITCSLTCDLWTGQNRMRYLGVTCSFINNNFQLVELVLTIKYLPYPHTGEMIAEALNFILDD</sequence>
<feature type="non-terminal residue" evidence="1">
    <location>
        <position position="1"/>
    </location>
</feature>
<keyword evidence="2" id="KW-1185">Reference proteome</keyword>
<comment type="caution">
    <text evidence="1">The sequence shown here is derived from an EMBL/GenBank/DDBJ whole genome shotgun (WGS) entry which is preliminary data.</text>
</comment>
<protein>
    <submittedName>
        <fullName evidence="1">2405_t:CDS:1</fullName>
    </submittedName>
</protein>
<dbReference type="Proteomes" id="UP000789366">
    <property type="component" value="Unassembled WGS sequence"/>
</dbReference>
<organism evidence="1 2">
    <name type="scientific">Cetraspora pellucida</name>
    <dbReference type="NCBI Taxonomy" id="1433469"/>
    <lineage>
        <taxon>Eukaryota</taxon>
        <taxon>Fungi</taxon>
        <taxon>Fungi incertae sedis</taxon>
        <taxon>Mucoromycota</taxon>
        <taxon>Glomeromycotina</taxon>
        <taxon>Glomeromycetes</taxon>
        <taxon>Diversisporales</taxon>
        <taxon>Gigasporaceae</taxon>
        <taxon>Cetraspora</taxon>
    </lineage>
</organism>